<name>A0A6S7HHJ9_PARCT</name>
<protein>
    <submittedName>
        <fullName evidence="1">Uncharacterized protein</fullName>
    </submittedName>
</protein>
<gene>
    <name evidence="1" type="ORF">PACLA_8A024716</name>
</gene>
<sequence length="100" mass="11461">METCQNSGLKLNPEKCFIKQKQIKFYGIICNEEGIKRDPSKVSALKQMTKPRDRRELQTFLELATYMGPFIPNLSSITAPLREILKKKNTVPLNGMKTVM</sequence>
<keyword evidence="2" id="KW-1185">Reference proteome</keyword>
<dbReference type="Proteomes" id="UP001152795">
    <property type="component" value="Unassembled WGS sequence"/>
</dbReference>
<dbReference type="Gene3D" id="3.30.70.270">
    <property type="match status" value="2"/>
</dbReference>
<comment type="caution">
    <text evidence="1">The sequence shown here is derived from an EMBL/GenBank/DDBJ whole genome shotgun (WGS) entry which is preliminary data.</text>
</comment>
<proteinExistence type="predicted"/>
<dbReference type="InterPro" id="IPR043502">
    <property type="entry name" value="DNA/RNA_pol_sf"/>
</dbReference>
<dbReference type="InterPro" id="IPR043128">
    <property type="entry name" value="Rev_trsase/Diguanyl_cyclase"/>
</dbReference>
<dbReference type="InterPro" id="IPR051320">
    <property type="entry name" value="Viral_Replic_Matur_Polypro"/>
</dbReference>
<dbReference type="PANTHER" id="PTHR33064">
    <property type="entry name" value="POL PROTEIN"/>
    <property type="match status" value="1"/>
</dbReference>
<organism evidence="1 2">
    <name type="scientific">Paramuricea clavata</name>
    <name type="common">Red gorgonian</name>
    <name type="synonym">Violescent sea-whip</name>
    <dbReference type="NCBI Taxonomy" id="317549"/>
    <lineage>
        <taxon>Eukaryota</taxon>
        <taxon>Metazoa</taxon>
        <taxon>Cnidaria</taxon>
        <taxon>Anthozoa</taxon>
        <taxon>Octocorallia</taxon>
        <taxon>Malacalcyonacea</taxon>
        <taxon>Plexauridae</taxon>
        <taxon>Paramuricea</taxon>
    </lineage>
</organism>
<dbReference type="OrthoDB" id="10068564at2759"/>
<accession>A0A6S7HHJ9</accession>
<reference evidence="1" key="1">
    <citation type="submission" date="2020-04" db="EMBL/GenBank/DDBJ databases">
        <authorList>
            <person name="Alioto T."/>
            <person name="Alioto T."/>
            <person name="Gomez Garrido J."/>
        </authorList>
    </citation>
    <scope>NUCLEOTIDE SEQUENCE</scope>
    <source>
        <strain evidence="1">A484AB</strain>
    </source>
</reference>
<dbReference type="SUPFAM" id="SSF56672">
    <property type="entry name" value="DNA/RNA polymerases"/>
    <property type="match status" value="1"/>
</dbReference>
<dbReference type="EMBL" id="CACRXK020004399">
    <property type="protein sequence ID" value="CAB4002610.1"/>
    <property type="molecule type" value="Genomic_DNA"/>
</dbReference>
<evidence type="ECO:0000313" key="2">
    <source>
        <dbReference type="Proteomes" id="UP001152795"/>
    </source>
</evidence>
<dbReference type="AlphaFoldDB" id="A0A6S7HHJ9"/>
<evidence type="ECO:0000313" key="1">
    <source>
        <dbReference type="EMBL" id="CAB4002610.1"/>
    </source>
</evidence>
<dbReference type="PANTHER" id="PTHR33064:SF37">
    <property type="entry name" value="RIBONUCLEASE H"/>
    <property type="match status" value="1"/>
</dbReference>